<evidence type="ECO:0000313" key="3">
    <source>
        <dbReference type="EMBL" id="ORB18168.1"/>
    </source>
</evidence>
<dbReference type="RefSeq" id="WP_083084759.1">
    <property type="nucleotide sequence ID" value="NZ_AP022583.1"/>
</dbReference>
<keyword evidence="4" id="KW-1185">Reference proteome</keyword>
<dbReference type="AlphaFoldDB" id="A0A7I7P9H0"/>
<protein>
    <recommendedName>
        <fullName evidence="6">Dialkylrecorsinol condensing protein DarA</fullName>
    </recommendedName>
</protein>
<dbReference type="OrthoDB" id="4547866at2"/>
<dbReference type="KEGG" id="mnv:MNVI_05540"/>
<dbReference type="Proteomes" id="UP000192374">
    <property type="component" value="Unassembled WGS sequence"/>
</dbReference>
<sequence length="322" mass="34666">MTTASEVVSDGRPQPRAVVYLYSQTGQLREVADALTAPLVSRGWDIRRVQVQPRVAFPFPWPIRRFFGVFPSAVDPEAVVELIEPAGGFSSDPEELVILAYQVWYLAPSLPVRSLLKAHPEAVRNRSVVSLIACRNMWYSAAIEVSALLRSAGARRVEVIAATDTRPQATTFVTTLRWLLTGNREPFLWFGRAGIGDAEMARIADVGRCIAESRRCPEEAAPIVPTLAAADLLSGVVFRRWGATVRSARRCGAVVEGASLAMFVLGLAIGIMVGLPLIGCAALAGGARFEALVAGFVRGRISFGGGAVPQPAIGDRRDTIRT</sequence>
<evidence type="ECO:0008006" key="6">
    <source>
        <dbReference type="Google" id="ProtNLM"/>
    </source>
</evidence>
<name>A0A7I7P9H0_9MYCO</name>
<reference evidence="2" key="3">
    <citation type="submission" date="2020-02" db="EMBL/GenBank/DDBJ databases">
        <authorList>
            <person name="Matsumoto Y."/>
            <person name="Motooka D."/>
            <person name="Nakamura S."/>
        </authorList>
    </citation>
    <scope>NUCLEOTIDE SEQUENCE</scope>
    <source>
        <strain evidence="2">JCM 16367</strain>
    </source>
</reference>
<dbReference type="EMBL" id="MVIC01000002">
    <property type="protein sequence ID" value="ORB18168.1"/>
    <property type="molecule type" value="Genomic_DNA"/>
</dbReference>
<reference evidence="2 5" key="2">
    <citation type="journal article" date="2019" name="Emerg. Microbes Infect.">
        <title>Comprehensive subspecies identification of 175 nontuberculous mycobacteria species based on 7547 genomic profiles.</title>
        <authorList>
            <person name="Matsumoto Y."/>
            <person name="Kinjo T."/>
            <person name="Motooka D."/>
            <person name="Nabeya D."/>
            <person name="Jung N."/>
            <person name="Uechi K."/>
            <person name="Horii T."/>
            <person name="Iida T."/>
            <person name="Fujita J."/>
            <person name="Nakamura S."/>
        </authorList>
    </citation>
    <scope>NUCLEOTIDE SEQUENCE [LARGE SCALE GENOMIC DNA]</scope>
    <source>
        <strain evidence="2 5">JCM 16367</strain>
    </source>
</reference>
<gene>
    <name evidence="3" type="ORF">BST37_01690</name>
    <name evidence="2" type="ORF">MNVI_05540</name>
</gene>
<organism evidence="2 5">
    <name type="scientific">Mycobacterium noviomagense</name>
    <dbReference type="NCBI Taxonomy" id="459858"/>
    <lineage>
        <taxon>Bacteria</taxon>
        <taxon>Bacillati</taxon>
        <taxon>Actinomycetota</taxon>
        <taxon>Actinomycetes</taxon>
        <taxon>Mycobacteriales</taxon>
        <taxon>Mycobacteriaceae</taxon>
        <taxon>Mycobacterium</taxon>
    </lineage>
</organism>
<evidence type="ECO:0000256" key="1">
    <source>
        <dbReference type="SAM" id="Phobius"/>
    </source>
</evidence>
<evidence type="ECO:0000313" key="2">
    <source>
        <dbReference type="EMBL" id="BBY05236.1"/>
    </source>
</evidence>
<proteinExistence type="predicted"/>
<accession>A0A7I7P9H0</accession>
<evidence type="ECO:0000313" key="4">
    <source>
        <dbReference type="Proteomes" id="UP000192374"/>
    </source>
</evidence>
<reference evidence="3 4" key="1">
    <citation type="submission" date="2017-02" db="EMBL/GenBank/DDBJ databases">
        <title>The new phylogeny of genus Mycobacterium.</title>
        <authorList>
            <person name="Tortoli E."/>
            <person name="Trovato A."/>
            <person name="Cirillo D.M."/>
        </authorList>
    </citation>
    <scope>NUCLEOTIDE SEQUENCE [LARGE SCALE GENOMIC DNA]</scope>
    <source>
        <strain evidence="3 4">DSM 45145</strain>
    </source>
</reference>
<dbReference type="Gene3D" id="3.40.50.360">
    <property type="match status" value="1"/>
</dbReference>
<feature type="transmembrane region" description="Helical" evidence="1">
    <location>
        <begin position="260"/>
        <end position="284"/>
    </location>
</feature>
<dbReference type="InterPro" id="IPR029039">
    <property type="entry name" value="Flavoprotein-like_sf"/>
</dbReference>
<keyword evidence="1" id="KW-1133">Transmembrane helix</keyword>
<keyword evidence="1" id="KW-0812">Transmembrane</keyword>
<dbReference type="Proteomes" id="UP000466894">
    <property type="component" value="Chromosome"/>
</dbReference>
<keyword evidence="1" id="KW-0472">Membrane</keyword>
<dbReference type="EMBL" id="AP022583">
    <property type="protein sequence ID" value="BBY05236.1"/>
    <property type="molecule type" value="Genomic_DNA"/>
</dbReference>
<evidence type="ECO:0000313" key="5">
    <source>
        <dbReference type="Proteomes" id="UP000466894"/>
    </source>
</evidence>